<evidence type="ECO:0000313" key="2">
    <source>
        <dbReference type="Proteomes" id="UP000002943"/>
    </source>
</evidence>
<dbReference type="EMBL" id="AEIU01000112">
    <property type="protein sequence ID" value="EFP94865.1"/>
    <property type="molecule type" value="Genomic_DNA"/>
</dbReference>
<dbReference type="STRING" id="796620.VIBC2010_16994"/>
<accession>E3BQ60</accession>
<evidence type="ECO:0000313" key="1">
    <source>
        <dbReference type="EMBL" id="EFP94865.1"/>
    </source>
</evidence>
<organism evidence="1 2">
    <name type="scientific">Vibrio caribbeanicus ATCC BAA-2122</name>
    <dbReference type="NCBI Taxonomy" id="796620"/>
    <lineage>
        <taxon>Bacteria</taxon>
        <taxon>Pseudomonadati</taxon>
        <taxon>Pseudomonadota</taxon>
        <taxon>Gammaproteobacteria</taxon>
        <taxon>Vibrionales</taxon>
        <taxon>Vibrionaceae</taxon>
        <taxon>Vibrio</taxon>
    </lineage>
</organism>
<dbReference type="eggNOG" id="ENOG5031MR1">
    <property type="taxonomic scope" value="Bacteria"/>
</dbReference>
<comment type="caution">
    <text evidence="1">The sequence shown here is derived from an EMBL/GenBank/DDBJ whole genome shotgun (WGS) entry which is preliminary data.</text>
</comment>
<keyword evidence="2" id="KW-1185">Reference proteome</keyword>
<proteinExistence type="predicted"/>
<dbReference type="OrthoDB" id="5902815at2"/>
<dbReference type="Proteomes" id="UP000002943">
    <property type="component" value="Unassembled WGS sequence"/>
</dbReference>
<dbReference type="AlphaFoldDB" id="E3BQ60"/>
<gene>
    <name evidence="1" type="ORF">VIBC2010_16994</name>
</gene>
<reference evidence="1 2" key="1">
    <citation type="journal article" date="2012" name="Int. J. Syst. Evol. Microbiol.">
        <title>Vibrio caribbeanicus sp. nov., isolated from the marine sponge Scleritoderma cyanea.</title>
        <authorList>
            <person name="Hoffmann M."/>
            <person name="Monday S.R."/>
            <person name="Allard M.W."/>
            <person name="Strain E.A."/>
            <person name="Whittaker P."/>
            <person name="Naum M."/>
            <person name="McCarthy P.J."/>
            <person name="Lopez J.V."/>
            <person name="Fischer M."/>
            <person name="Brown E.W."/>
        </authorList>
    </citation>
    <scope>NUCLEOTIDE SEQUENCE [LARGE SCALE GENOMIC DNA]</scope>
    <source>
        <strain evidence="1 2">ATCC BAA-2122</strain>
    </source>
</reference>
<name>E3BQ60_9VIBR</name>
<protein>
    <submittedName>
        <fullName evidence="1">Uncharacterized protein</fullName>
    </submittedName>
</protein>
<dbReference type="RefSeq" id="WP_009603323.1">
    <property type="nucleotide sequence ID" value="NZ_AEIU01000112.1"/>
</dbReference>
<sequence length="314" mass="35213">MSNSLGQYVLEGEVITPCGMNLDISTAVAKADLDRFTQRESEETTASFVCANIEFLEKTDWFERCGELLLAMLESLFQKLPRSLHTIPVVIGVPESIGAVKLQDWLDETPFASKISYCEVLHDSGARVLKRALTLLDNYDALICISIDSLVNELEKWVEQGKVLSNELPWGIIPSEGSAGLILCRHNTLETLKLTPKSKITYFDLELDTTDRRGMYRLVQRASKHLEHLGAVFSDMTSLRSHTEDYGYVLGGKAKKLTHPQQPLLINELWGTMGRCSLLALMVYAAYYSDIEQPSVLLSFDIDGDKALMQMQNK</sequence>